<protein>
    <submittedName>
        <fullName evidence="1">Uncharacterized protein</fullName>
    </submittedName>
</protein>
<dbReference type="OrthoDB" id="4232400at2759"/>
<reference evidence="1" key="1">
    <citation type="journal article" date="2020" name="Stud. Mycol.">
        <title>101 Dothideomycetes genomes: a test case for predicting lifestyles and emergence of pathogens.</title>
        <authorList>
            <person name="Haridas S."/>
            <person name="Albert R."/>
            <person name="Binder M."/>
            <person name="Bloem J."/>
            <person name="Labutti K."/>
            <person name="Salamov A."/>
            <person name="Andreopoulos B."/>
            <person name="Baker S."/>
            <person name="Barry K."/>
            <person name="Bills G."/>
            <person name="Bluhm B."/>
            <person name="Cannon C."/>
            <person name="Castanera R."/>
            <person name="Culley D."/>
            <person name="Daum C."/>
            <person name="Ezra D."/>
            <person name="Gonzalez J."/>
            <person name="Henrissat B."/>
            <person name="Kuo A."/>
            <person name="Liang C."/>
            <person name="Lipzen A."/>
            <person name="Lutzoni F."/>
            <person name="Magnuson J."/>
            <person name="Mondo S."/>
            <person name="Nolan M."/>
            <person name="Ohm R."/>
            <person name="Pangilinan J."/>
            <person name="Park H.-J."/>
            <person name="Ramirez L."/>
            <person name="Alfaro M."/>
            <person name="Sun H."/>
            <person name="Tritt A."/>
            <person name="Yoshinaga Y."/>
            <person name="Zwiers L.-H."/>
            <person name="Turgeon B."/>
            <person name="Goodwin S."/>
            <person name="Spatafora J."/>
            <person name="Crous P."/>
            <person name="Grigoriev I."/>
        </authorList>
    </citation>
    <scope>NUCLEOTIDE SEQUENCE</scope>
    <source>
        <strain evidence="1">CBS 101060</strain>
    </source>
</reference>
<keyword evidence="2" id="KW-1185">Reference proteome</keyword>
<name>A0A9P4SAL7_9PEZI</name>
<dbReference type="AlphaFoldDB" id="A0A9P4SAL7"/>
<sequence length="66" mass="7305">MPSSTNPKSTPPTSTKASIIKAYGGRPNFQHSFGLKMTPDDLKEGDHIIETFLEQDRQIANEQKSS</sequence>
<evidence type="ECO:0000313" key="2">
    <source>
        <dbReference type="Proteomes" id="UP000799429"/>
    </source>
</evidence>
<organism evidence="1 2">
    <name type="scientific">Patellaria atrata CBS 101060</name>
    <dbReference type="NCBI Taxonomy" id="1346257"/>
    <lineage>
        <taxon>Eukaryota</taxon>
        <taxon>Fungi</taxon>
        <taxon>Dikarya</taxon>
        <taxon>Ascomycota</taxon>
        <taxon>Pezizomycotina</taxon>
        <taxon>Dothideomycetes</taxon>
        <taxon>Dothideomycetes incertae sedis</taxon>
        <taxon>Patellariales</taxon>
        <taxon>Patellariaceae</taxon>
        <taxon>Patellaria</taxon>
    </lineage>
</organism>
<dbReference type="Proteomes" id="UP000799429">
    <property type="component" value="Unassembled WGS sequence"/>
</dbReference>
<comment type="caution">
    <text evidence="1">The sequence shown here is derived from an EMBL/GenBank/DDBJ whole genome shotgun (WGS) entry which is preliminary data.</text>
</comment>
<gene>
    <name evidence="1" type="ORF">M501DRAFT_1057451</name>
</gene>
<accession>A0A9P4SAL7</accession>
<evidence type="ECO:0000313" key="1">
    <source>
        <dbReference type="EMBL" id="KAF2839161.1"/>
    </source>
</evidence>
<proteinExistence type="predicted"/>
<dbReference type="EMBL" id="MU006095">
    <property type="protein sequence ID" value="KAF2839161.1"/>
    <property type="molecule type" value="Genomic_DNA"/>
</dbReference>